<feature type="region of interest" description="Disordered" evidence="1">
    <location>
        <begin position="1"/>
        <end position="34"/>
    </location>
</feature>
<dbReference type="HOGENOM" id="CLU_971647_0_0_1"/>
<accession>A0A0C9Z6U3</accession>
<sequence length="304" mass="33399">MSPAGETGTLSTPERPNAQAHEASKIKSTPNSRGATVVSDNISLVGVKIREIRPWIERDIEQAKQCKADAMLQALLQRASCTPKTKQPKLLQKCLKAVLPVCNGQFSDKDISSLGIKTALQKYVLPGVESGFYSPFIEATNIALACLEKIKVDGMGEPVSAVDMICQHNDAFMYQNHQGVRSMRKPDGVILPLNSARAAFEDEQDGKQGKHEKDDAKRKAHMSKDAMAKPTVPFHWEDVLACIEFKRKASGKKQGIKLALPSSYKVKDYVPTKPEHLPVDYDDDLAPVPSETQETQPASDNTCK</sequence>
<name>A0A0C9Z6U3_9AGAM</name>
<keyword evidence="3" id="KW-1185">Reference proteome</keyword>
<feature type="region of interest" description="Disordered" evidence="1">
    <location>
        <begin position="267"/>
        <end position="304"/>
    </location>
</feature>
<protein>
    <submittedName>
        <fullName evidence="2">Uncharacterized protein</fullName>
    </submittedName>
</protein>
<feature type="region of interest" description="Disordered" evidence="1">
    <location>
        <begin position="200"/>
        <end position="226"/>
    </location>
</feature>
<gene>
    <name evidence="2" type="ORF">CY34DRAFT_720533</name>
</gene>
<dbReference type="InParanoid" id="A0A0C9Z6U3"/>
<organism evidence="2 3">
    <name type="scientific">Suillus luteus UH-Slu-Lm8-n1</name>
    <dbReference type="NCBI Taxonomy" id="930992"/>
    <lineage>
        <taxon>Eukaryota</taxon>
        <taxon>Fungi</taxon>
        <taxon>Dikarya</taxon>
        <taxon>Basidiomycota</taxon>
        <taxon>Agaricomycotina</taxon>
        <taxon>Agaricomycetes</taxon>
        <taxon>Agaricomycetidae</taxon>
        <taxon>Boletales</taxon>
        <taxon>Suillineae</taxon>
        <taxon>Suillaceae</taxon>
        <taxon>Suillus</taxon>
    </lineage>
</organism>
<proteinExistence type="predicted"/>
<feature type="compositionally biased region" description="Basic and acidic residues" evidence="1">
    <location>
        <begin position="205"/>
        <end position="226"/>
    </location>
</feature>
<evidence type="ECO:0000256" key="1">
    <source>
        <dbReference type="SAM" id="MobiDB-lite"/>
    </source>
</evidence>
<reference evidence="3" key="2">
    <citation type="submission" date="2015-01" db="EMBL/GenBank/DDBJ databases">
        <title>Evolutionary Origins and Diversification of the Mycorrhizal Mutualists.</title>
        <authorList>
            <consortium name="DOE Joint Genome Institute"/>
            <consortium name="Mycorrhizal Genomics Consortium"/>
            <person name="Kohler A."/>
            <person name="Kuo A."/>
            <person name="Nagy L.G."/>
            <person name="Floudas D."/>
            <person name="Copeland A."/>
            <person name="Barry K.W."/>
            <person name="Cichocki N."/>
            <person name="Veneault-Fourrey C."/>
            <person name="LaButti K."/>
            <person name="Lindquist E.A."/>
            <person name="Lipzen A."/>
            <person name="Lundell T."/>
            <person name="Morin E."/>
            <person name="Murat C."/>
            <person name="Riley R."/>
            <person name="Ohm R."/>
            <person name="Sun H."/>
            <person name="Tunlid A."/>
            <person name="Henrissat B."/>
            <person name="Grigoriev I.V."/>
            <person name="Hibbett D.S."/>
            <person name="Martin F."/>
        </authorList>
    </citation>
    <scope>NUCLEOTIDE SEQUENCE [LARGE SCALE GENOMIC DNA]</scope>
    <source>
        <strain evidence="3">UH-Slu-Lm8-n1</strain>
    </source>
</reference>
<evidence type="ECO:0000313" key="2">
    <source>
        <dbReference type="EMBL" id="KIK33245.1"/>
    </source>
</evidence>
<evidence type="ECO:0000313" key="3">
    <source>
        <dbReference type="Proteomes" id="UP000054485"/>
    </source>
</evidence>
<feature type="compositionally biased region" description="Polar residues" evidence="1">
    <location>
        <begin position="290"/>
        <end position="304"/>
    </location>
</feature>
<dbReference type="AlphaFoldDB" id="A0A0C9Z6U3"/>
<reference evidence="2 3" key="1">
    <citation type="submission" date="2014-04" db="EMBL/GenBank/DDBJ databases">
        <authorList>
            <consortium name="DOE Joint Genome Institute"/>
            <person name="Kuo A."/>
            <person name="Ruytinx J."/>
            <person name="Rineau F."/>
            <person name="Colpaert J."/>
            <person name="Kohler A."/>
            <person name="Nagy L.G."/>
            <person name="Floudas D."/>
            <person name="Copeland A."/>
            <person name="Barry K.W."/>
            <person name="Cichocki N."/>
            <person name="Veneault-Fourrey C."/>
            <person name="LaButti K."/>
            <person name="Lindquist E.A."/>
            <person name="Lipzen A."/>
            <person name="Lundell T."/>
            <person name="Morin E."/>
            <person name="Murat C."/>
            <person name="Sun H."/>
            <person name="Tunlid A."/>
            <person name="Henrissat B."/>
            <person name="Grigoriev I.V."/>
            <person name="Hibbett D.S."/>
            <person name="Martin F."/>
            <person name="Nordberg H.P."/>
            <person name="Cantor M.N."/>
            <person name="Hua S.X."/>
        </authorList>
    </citation>
    <scope>NUCLEOTIDE SEQUENCE [LARGE SCALE GENOMIC DNA]</scope>
    <source>
        <strain evidence="2 3">UH-Slu-Lm8-n1</strain>
    </source>
</reference>
<dbReference type="Proteomes" id="UP000054485">
    <property type="component" value="Unassembled WGS sequence"/>
</dbReference>
<feature type="compositionally biased region" description="Basic and acidic residues" evidence="1">
    <location>
        <begin position="267"/>
        <end position="279"/>
    </location>
</feature>
<dbReference type="OrthoDB" id="2691869at2759"/>
<dbReference type="EMBL" id="KN835986">
    <property type="protein sequence ID" value="KIK33245.1"/>
    <property type="molecule type" value="Genomic_DNA"/>
</dbReference>